<accession>A0A1F5P2N8</accession>
<gene>
    <name evidence="2" type="ORF">A2846_00325</name>
</gene>
<sequence length="70" mass="7793">MSSRRKKLIFTANLLAVCTFCFLVPAIVFMFMTWLAPTIIFGILMLASFVVSLSIELAVKPKPDRAGNQI</sequence>
<reference evidence="2 3" key="1">
    <citation type="journal article" date="2016" name="Nat. Commun.">
        <title>Thousands of microbial genomes shed light on interconnected biogeochemical processes in an aquifer system.</title>
        <authorList>
            <person name="Anantharaman K."/>
            <person name="Brown C.T."/>
            <person name="Hug L.A."/>
            <person name="Sharon I."/>
            <person name="Castelle C.J."/>
            <person name="Probst A.J."/>
            <person name="Thomas B.C."/>
            <person name="Singh A."/>
            <person name="Wilkins M.J."/>
            <person name="Karaoz U."/>
            <person name="Brodie E.L."/>
            <person name="Williams K.H."/>
            <person name="Hubbard S.S."/>
            <person name="Banfield J.F."/>
        </authorList>
    </citation>
    <scope>NUCLEOTIDE SEQUENCE [LARGE SCALE GENOMIC DNA]</scope>
</reference>
<keyword evidence="1" id="KW-1133">Transmembrane helix</keyword>
<name>A0A1F5P2N8_9BACT</name>
<keyword evidence="1" id="KW-0812">Transmembrane</keyword>
<feature type="transmembrane region" description="Helical" evidence="1">
    <location>
        <begin position="38"/>
        <end position="59"/>
    </location>
</feature>
<dbReference type="AlphaFoldDB" id="A0A1F5P2N8"/>
<organism evidence="2 3">
    <name type="scientific">Candidatus Doudnabacteria bacterium RIFCSPHIGHO2_01_FULL_49_9</name>
    <dbReference type="NCBI Taxonomy" id="1817827"/>
    <lineage>
        <taxon>Bacteria</taxon>
        <taxon>Candidatus Doudnaibacteriota</taxon>
    </lineage>
</organism>
<protein>
    <submittedName>
        <fullName evidence="2">Uncharacterized protein</fullName>
    </submittedName>
</protein>
<evidence type="ECO:0000313" key="2">
    <source>
        <dbReference type="EMBL" id="OGE84143.1"/>
    </source>
</evidence>
<feature type="transmembrane region" description="Helical" evidence="1">
    <location>
        <begin position="12"/>
        <end position="32"/>
    </location>
</feature>
<dbReference type="Proteomes" id="UP000176339">
    <property type="component" value="Unassembled WGS sequence"/>
</dbReference>
<evidence type="ECO:0000256" key="1">
    <source>
        <dbReference type="SAM" id="Phobius"/>
    </source>
</evidence>
<comment type="caution">
    <text evidence="2">The sequence shown here is derived from an EMBL/GenBank/DDBJ whole genome shotgun (WGS) entry which is preliminary data.</text>
</comment>
<evidence type="ECO:0000313" key="3">
    <source>
        <dbReference type="Proteomes" id="UP000176339"/>
    </source>
</evidence>
<dbReference type="EMBL" id="MFEN01000025">
    <property type="protein sequence ID" value="OGE84143.1"/>
    <property type="molecule type" value="Genomic_DNA"/>
</dbReference>
<keyword evidence="1" id="KW-0472">Membrane</keyword>
<proteinExistence type="predicted"/>